<evidence type="ECO:0000256" key="1">
    <source>
        <dbReference type="SAM" id="Phobius"/>
    </source>
</evidence>
<feature type="transmembrane region" description="Helical" evidence="1">
    <location>
        <begin position="101"/>
        <end position="121"/>
    </location>
</feature>
<accession>A0A6J6MJF3</accession>
<gene>
    <name evidence="2" type="ORF">UFOPK2282_01257</name>
</gene>
<reference evidence="2" key="1">
    <citation type="submission" date="2020-05" db="EMBL/GenBank/DDBJ databases">
        <authorList>
            <person name="Chiriac C."/>
            <person name="Salcher M."/>
            <person name="Ghai R."/>
            <person name="Kavagutti S V."/>
        </authorList>
    </citation>
    <scope>NUCLEOTIDE SEQUENCE</scope>
</reference>
<sequence length="135" mass="14015">MSTASGVPVLRTAGILTASVGILAIILGGIFAGSSGFIGAVFAAVLVLVFFSVGQLVIAGVMKNAPEMAMTVALLTYLLKIVALFVIILVFADTTAFNTKVFALTVVACTVAWTVAEVWVYGKTQVLYVEPQVGK</sequence>
<organism evidence="2">
    <name type="scientific">freshwater metagenome</name>
    <dbReference type="NCBI Taxonomy" id="449393"/>
    <lineage>
        <taxon>unclassified sequences</taxon>
        <taxon>metagenomes</taxon>
        <taxon>ecological metagenomes</taxon>
    </lineage>
</organism>
<feature type="transmembrane region" description="Helical" evidence="1">
    <location>
        <begin position="40"/>
        <end position="62"/>
    </location>
</feature>
<proteinExistence type="predicted"/>
<dbReference type="EMBL" id="CAEZWR010000171">
    <property type="protein sequence ID" value="CAB4674360.1"/>
    <property type="molecule type" value="Genomic_DNA"/>
</dbReference>
<feature type="transmembrane region" description="Helical" evidence="1">
    <location>
        <begin position="12"/>
        <end position="33"/>
    </location>
</feature>
<feature type="transmembrane region" description="Helical" evidence="1">
    <location>
        <begin position="68"/>
        <end position="92"/>
    </location>
</feature>
<evidence type="ECO:0000313" key="2">
    <source>
        <dbReference type="EMBL" id="CAB4674360.1"/>
    </source>
</evidence>
<name>A0A6J6MJF3_9ZZZZ</name>
<protein>
    <submittedName>
        <fullName evidence="2">Unannotated protein</fullName>
    </submittedName>
</protein>
<keyword evidence="1" id="KW-0472">Membrane</keyword>
<keyword evidence="1" id="KW-0812">Transmembrane</keyword>
<keyword evidence="1" id="KW-1133">Transmembrane helix</keyword>
<dbReference type="AlphaFoldDB" id="A0A6J6MJF3"/>